<evidence type="ECO:0000256" key="8">
    <source>
        <dbReference type="PROSITE-ProRule" id="PRU00027"/>
    </source>
</evidence>
<sequence length="564" mass="64272">MSNEKKRNLGGRPQSEVWKHFEKTPLKSAGHFSAKCTYCTKYWPRGTPNELEAHLANDCKDVSEYIRSFYLGVVSARNFGNENASLSNSNKKRKTQNLDQREITEWCEPTTLPSSKIASITRALLRAFVCCGIPFSVIQNPFFIEFLNEIRPGYEPPTDELLSGRLLSEETSRINKKVDVIIKNSSNLTLALDGWTSPTGTSIYNYIILTPDREQYLYALHDYSSDHHTGEFLANGIADVIEKIGPKKITALVTDNAANCVKAREIISSQYPNIINIRCIAHFVNLITKDIMGHDFAKQTIKSCNQIASFFKKSHTGGRLLADAAFTLKIKGGSLKSYCETRWTSMYETTNSVSRLQAALETVLLNNPNDITSKAVKKYIRSLEFFGNVNKLTEVLKPIKTAITLLESANTNLSDCFIQLILLANAIKKLPSQKMMEFHQHCIKAFNKRWANFDPKLYILAYFLHPGYRATGLKIEYWKIITTTAAQIWQNNGGDKRSCDRLLAQMRNYELRREPYDQEFDRQLETPMSWWLSIKDKYDHLCDLAIMIFSITPHSAGCERVFLL</sequence>
<keyword evidence="3 8" id="KW-0863">Zinc-finger</keyword>
<dbReference type="HOGENOM" id="CLU_025081_3_1_1"/>
<feature type="domain" description="BED-type" evidence="9">
    <location>
        <begin position="12"/>
        <end position="66"/>
    </location>
</feature>
<gene>
    <name evidence="10" type="ORF">RirG_248430</name>
</gene>
<evidence type="ECO:0000259" key="9">
    <source>
        <dbReference type="PROSITE" id="PS50808"/>
    </source>
</evidence>
<comment type="caution">
    <text evidence="10">The sequence shown here is derived from an EMBL/GenBank/DDBJ whole genome shotgun (WGS) entry which is preliminary data.</text>
</comment>
<dbReference type="AlphaFoldDB" id="A0A015JDD4"/>
<evidence type="ECO:0000256" key="4">
    <source>
        <dbReference type="ARBA" id="ARBA00022833"/>
    </source>
</evidence>
<evidence type="ECO:0000256" key="6">
    <source>
        <dbReference type="ARBA" id="ARBA00023163"/>
    </source>
</evidence>
<keyword evidence="11" id="KW-1185">Reference proteome</keyword>
<comment type="subcellular location">
    <subcellularLocation>
        <location evidence="1">Nucleus</location>
    </subcellularLocation>
</comment>
<evidence type="ECO:0000256" key="2">
    <source>
        <dbReference type="ARBA" id="ARBA00022723"/>
    </source>
</evidence>
<evidence type="ECO:0000256" key="5">
    <source>
        <dbReference type="ARBA" id="ARBA00023015"/>
    </source>
</evidence>
<dbReference type="InterPro" id="IPR003656">
    <property type="entry name" value="Znf_BED"/>
</dbReference>
<evidence type="ECO:0000256" key="7">
    <source>
        <dbReference type="ARBA" id="ARBA00023242"/>
    </source>
</evidence>
<evidence type="ECO:0000313" key="10">
    <source>
        <dbReference type="EMBL" id="EXX52959.1"/>
    </source>
</evidence>
<reference evidence="10 11" key="1">
    <citation type="submission" date="2014-02" db="EMBL/GenBank/DDBJ databases">
        <title>Single nucleus genome sequencing reveals high similarity among nuclei of an endomycorrhizal fungus.</title>
        <authorList>
            <person name="Lin K."/>
            <person name="Geurts R."/>
            <person name="Zhang Z."/>
            <person name="Limpens E."/>
            <person name="Saunders D.G."/>
            <person name="Mu D."/>
            <person name="Pang E."/>
            <person name="Cao H."/>
            <person name="Cha H."/>
            <person name="Lin T."/>
            <person name="Zhou Q."/>
            <person name="Shang Y."/>
            <person name="Li Y."/>
            <person name="Ivanov S."/>
            <person name="Sharma T."/>
            <person name="Velzen R.V."/>
            <person name="Ruijter N.D."/>
            <person name="Aanen D.K."/>
            <person name="Win J."/>
            <person name="Kamoun S."/>
            <person name="Bisseling T."/>
            <person name="Huang S."/>
        </authorList>
    </citation>
    <scope>NUCLEOTIDE SEQUENCE [LARGE SCALE GENOMIC DNA]</scope>
    <source>
        <strain evidence="11">DAOM197198w</strain>
    </source>
</reference>
<dbReference type="EMBL" id="JEMT01029142">
    <property type="protein sequence ID" value="EXX52959.1"/>
    <property type="molecule type" value="Genomic_DNA"/>
</dbReference>
<dbReference type="InterPro" id="IPR007021">
    <property type="entry name" value="DUF659"/>
</dbReference>
<dbReference type="GO" id="GO:0003677">
    <property type="term" value="F:DNA binding"/>
    <property type="evidence" value="ECO:0007669"/>
    <property type="project" value="InterPro"/>
</dbReference>
<dbReference type="OMA" id="CSRWIYE"/>
<keyword evidence="5" id="KW-0805">Transcription regulation</keyword>
<evidence type="ECO:0000256" key="1">
    <source>
        <dbReference type="ARBA" id="ARBA00004123"/>
    </source>
</evidence>
<dbReference type="PANTHER" id="PTHR46481:SF10">
    <property type="entry name" value="ZINC FINGER BED DOMAIN-CONTAINING PROTEIN 39"/>
    <property type="match status" value="1"/>
</dbReference>
<dbReference type="Pfam" id="PF04937">
    <property type="entry name" value="DUF659"/>
    <property type="match status" value="1"/>
</dbReference>
<keyword evidence="7" id="KW-0539">Nucleus</keyword>
<dbReference type="Proteomes" id="UP000022910">
    <property type="component" value="Unassembled WGS sequence"/>
</dbReference>
<evidence type="ECO:0000256" key="3">
    <source>
        <dbReference type="ARBA" id="ARBA00022771"/>
    </source>
</evidence>
<keyword evidence="2" id="KW-0479">Metal-binding</keyword>
<dbReference type="GO" id="GO:0005634">
    <property type="term" value="C:nucleus"/>
    <property type="evidence" value="ECO:0007669"/>
    <property type="project" value="UniProtKB-SubCell"/>
</dbReference>
<dbReference type="STRING" id="1432141.A0A015JDD4"/>
<accession>A0A015JDD4</accession>
<name>A0A015JDD4_RHIIW</name>
<organism evidence="10 11">
    <name type="scientific">Rhizophagus irregularis (strain DAOM 197198w)</name>
    <name type="common">Glomus intraradices</name>
    <dbReference type="NCBI Taxonomy" id="1432141"/>
    <lineage>
        <taxon>Eukaryota</taxon>
        <taxon>Fungi</taxon>
        <taxon>Fungi incertae sedis</taxon>
        <taxon>Mucoromycota</taxon>
        <taxon>Glomeromycotina</taxon>
        <taxon>Glomeromycetes</taxon>
        <taxon>Glomerales</taxon>
        <taxon>Glomeraceae</taxon>
        <taxon>Rhizophagus</taxon>
    </lineage>
</organism>
<protein>
    <recommendedName>
        <fullName evidence="9">BED-type domain-containing protein</fullName>
    </recommendedName>
</protein>
<dbReference type="SUPFAM" id="SSF53098">
    <property type="entry name" value="Ribonuclease H-like"/>
    <property type="match status" value="1"/>
</dbReference>
<keyword evidence="4" id="KW-0862">Zinc</keyword>
<dbReference type="InterPro" id="IPR012337">
    <property type="entry name" value="RNaseH-like_sf"/>
</dbReference>
<dbReference type="PANTHER" id="PTHR46481">
    <property type="entry name" value="ZINC FINGER BED DOMAIN-CONTAINING PROTEIN 4"/>
    <property type="match status" value="1"/>
</dbReference>
<dbReference type="InterPro" id="IPR052035">
    <property type="entry name" value="ZnF_BED_domain_contain"/>
</dbReference>
<dbReference type="GO" id="GO:0008270">
    <property type="term" value="F:zinc ion binding"/>
    <property type="evidence" value="ECO:0007669"/>
    <property type="project" value="UniProtKB-KW"/>
</dbReference>
<dbReference type="Pfam" id="PF02892">
    <property type="entry name" value="zf-BED"/>
    <property type="match status" value="1"/>
</dbReference>
<dbReference type="PROSITE" id="PS50808">
    <property type="entry name" value="ZF_BED"/>
    <property type="match status" value="1"/>
</dbReference>
<proteinExistence type="predicted"/>
<evidence type="ECO:0000313" key="11">
    <source>
        <dbReference type="Proteomes" id="UP000022910"/>
    </source>
</evidence>
<keyword evidence="6" id="KW-0804">Transcription</keyword>